<proteinExistence type="predicted"/>
<name>A0ABU0JMC3_9HYPH</name>
<evidence type="ECO:0000256" key="3">
    <source>
        <dbReference type="ARBA" id="ARBA00022840"/>
    </source>
</evidence>
<dbReference type="InterPro" id="IPR003959">
    <property type="entry name" value="ATPase_AAA_core"/>
</dbReference>
<keyword evidence="3 8" id="KW-0067">ATP-binding</keyword>
<feature type="coiled-coil region" evidence="5">
    <location>
        <begin position="85"/>
        <end position="165"/>
    </location>
</feature>
<gene>
    <name evidence="8" type="ORF">QO011_008475</name>
</gene>
<dbReference type="InterPro" id="IPR028299">
    <property type="entry name" value="ClpA/B_CS2"/>
</dbReference>
<dbReference type="SMART" id="SM01086">
    <property type="entry name" value="ClpB_D2-small"/>
    <property type="match status" value="1"/>
</dbReference>
<evidence type="ECO:0000259" key="6">
    <source>
        <dbReference type="SMART" id="SM00382"/>
    </source>
</evidence>
<dbReference type="InterPro" id="IPR027417">
    <property type="entry name" value="P-loop_NTPase"/>
</dbReference>
<dbReference type="InterPro" id="IPR019489">
    <property type="entry name" value="Clp_ATPase_C"/>
</dbReference>
<dbReference type="PROSITE" id="PS00871">
    <property type="entry name" value="CLPAB_2"/>
    <property type="match status" value="1"/>
</dbReference>
<evidence type="ECO:0000256" key="5">
    <source>
        <dbReference type="SAM" id="Coils"/>
    </source>
</evidence>
<keyword evidence="4" id="KW-0143">Chaperone</keyword>
<evidence type="ECO:0000313" key="9">
    <source>
        <dbReference type="Proteomes" id="UP001242480"/>
    </source>
</evidence>
<keyword evidence="8" id="KW-0378">Hydrolase</keyword>
<dbReference type="GO" id="GO:0008233">
    <property type="term" value="F:peptidase activity"/>
    <property type="evidence" value="ECO:0007669"/>
    <property type="project" value="UniProtKB-KW"/>
</dbReference>
<dbReference type="SMART" id="SM00382">
    <property type="entry name" value="AAA"/>
    <property type="match status" value="1"/>
</dbReference>
<dbReference type="Pfam" id="PF17871">
    <property type="entry name" value="AAA_lid_9"/>
    <property type="match status" value="1"/>
</dbReference>
<dbReference type="Gene3D" id="3.40.50.300">
    <property type="entry name" value="P-loop containing nucleotide triphosphate hydrolases"/>
    <property type="match status" value="2"/>
</dbReference>
<keyword evidence="5" id="KW-0175">Coiled coil</keyword>
<dbReference type="Gene3D" id="1.10.8.60">
    <property type="match status" value="1"/>
</dbReference>
<dbReference type="PANTHER" id="PTHR11638:SF18">
    <property type="entry name" value="HEAT SHOCK PROTEIN 104"/>
    <property type="match status" value="1"/>
</dbReference>
<reference evidence="8 9" key="1">
    <citation type="submission" date="2023-07" db="EMBL/GenBank/DDBJ databases">
        <title>Genomic Encyclopedia of Type Strains, Phase IV (KMG-IV): sequencing the most valuable type-strain genomes for metagenomic binning, comparative biology and taxonomic classification.</title>
        <authorList>
            <person name="Goeker M."/>
        </authorList>
    </citation>
    <scope>NUCLEOTIDE SEQUENCE [LARGE SCALE GENOMIC DNA]</scope>
    <source>
        <strain evidence="8 9">DSM 19619</strain>
    </source>
</reference>
<dbReference type="RefSeq" id="WP_307286671.1">
    <property type="nucleotide sequence ID" value="NZ_JAUSVX010000038.1"/>
</dbReference>
<keyword evidence="1" id="KW-0677">Repeat</keyword>
<dbReference type="CDD" id="cd19499">
    <property type="entry name" value="RecA-like_ClpB_Hsp104-like"/>
    <property type="match status" value="1"/>
</dbReference>
<dbReference type="InterPro" id="IPR041546">
    <property type="entry name" value="ClpA/ClpB_AAA_lid"/>
</dbReference>
<dbReference type="Pfam" id="PF07724">
    <property type="entry name" value="AAA_2"/>
    <property type="match status" value="1"/>
</dbReference>
<keyword evidence="8" id="KW-0645">Protease</keyword>
<comment type="caution">
    <text evidence="8">The sequence shown here is derived from an EMBL/GenBank/DDBJ whole genome shotgun (WGS) entry which is preliminary data.</text>
</comment>
<feature type="domain" description="AAA+ ATPase" evidence="6">
    <location>
        <begin position="267"/>
        <end position="418"/>
    </location>
</feature>
<organism evidence="8 9">
    <name type="scientific">Labrys wisconsinensis</name>
    <dbReference type="NCBI Taxonomy" id="425677"/>
    <lineage>
        <taxon>Bacteria</taxon>
        <taxon>Pseudomonadati</taxon>
        <taxon>Pseudomonadota</taxon>
        <taxon>Alphaproteobacteria</taxon>
        <taxon>Hyphomicrobiales</taxon>
        <taxon>Xanthobacteraceae</taxon>
        <taxon>Labrys</taxon>
    </lineage>
</organism>
<accession>A0ABU0JMC3</accession>
<dbReference type="PANTHER" id="PTHR11638">
    <property type="entry name" value="ATP-DEPENDENT CLP PROTEASE"/>
    <property type="match status" value="1"/>
</dbReference>
<keyword evidence="9" id="KW-1185">Reference proteome</keyword>
<sequence length="541" mass="60174">ALARRFQPVFVSEPSVEDTVSILRGLKEKYELHHGVRIADSALVAAATLSNRYITDRFLPDKAIDLVDEAAARLKMQVDSKPEELDSLDREIVRLKIEQEALKKESDAGSRSRLQALEKELAGLEKTSADMTSTWQAEKSKLSDAQKMKSELEQLRTELANAQRRGEFQRAGELAYGRIPELEKKLAAVEASGNSSIGETVTADNIAQVVSRWTGVPVDRMLEGEKEKLLHMEEALGKRVVGQAQAVRAVSTAVRRARAGLQDPHRPMGSFMFLGPTGVGKTELAKALAAFLFDNEAAMVRIDMSEFMEKHSVARLIGAPPGYVGYDEGGALTEAVRRRPYQVVLFDEIEKAHPDVFNVLLQVLDDGRLTDGQGRTVDFRNTLIIMTSNIGAEYLVNQPEGEKTSAVRDKVMAMVRAHFRPEFLNRIDAIILFHRLQKSEMGQIVEIQFERLRKLLDDRKIELSLDAKGRTWLADKGWDPAYGARPLKRVIQRYVQDPLAEMLLAGDVRDGSAMKISAGKEGLTFNGKTPAAVEEDELDPV</sequence>
<dbReference type="SUPFAM" id="SSF52540">
    <property type="entry name" value="P-loop containing nucleoside triphosphate hydrolases"/>
    <property type="match status" value="2"/>
</dbReference>
<dbReference type="Pfam" id="PF10431">
    <property type="entry name" value="ClpB_D2-small"/>
    <property type="match status" value="1"/>
</dbReference>
<dbReference type="Proteomes" id="UP001242480">
    <property type="component" value="Unassembled WGS sequence"/>
</dbReference>
<dbReference type="InterPro" id="IPR003593">
    <property type="entry name" value="AAA+_ATPase"/>
</dbReference>
<evidence type="ECO:0000256" key="2">
    <source>
        <dbReference type="ARBA" id="ARBA00022741"/>
    </source>
</evidence>
<keyword evidence="2" id="KW-0547">Nucleotide-binding</keyword>
<protein>
    <submittedName>
        <fullName evidence="8">ATP-dependent Clp protease ATP-binding subunit ClpA</fullName>
    </submittedName>
</protein>
<feature type="non-terminal residue" evidence="8">
    <location>
        <position position="1"/>
    </location>
</feature>
<dbReference type="GO" id="GO:0005524">
    <property type="term" value="F:ATP binding"/>
    <property type="evidence" value="ECO:0007669"/>
    <property type="project" value="UniProtKB-KW"/>
</dbReference>
<evidence type="ECO:0000313" key="8">
    <source>
        <dbReference type="EMBL" id="MDQ0475431.1"/>
    </source>
</evidence>
<dbReference type="EMBL" id="JAUSVX010000038">
    <property type="protein sequence ID" value="MDQ0475431.1"/>
    <property type="molecule type" value="Genomic_DNA"/>
</dbReference>
<feature type="domain" description="Clp ATPase C-terminal" evidence="7">
    <location>
        <begin position="436"/>
        <end position="525"/>
    </location>
</feature>
<evidence type="ECO:0000256" key="1">
    <source>
        <dbReference type="ARBA" id="ARBA00022737"/>
    </source>
</evidence>
<dbReference type="GO" id="GO:0006508">
    <property type="term" value="P:proteolysis"/>
    <property type="evidence" value="ECO:0007669"/>
    <property type="project" value="UniProtKB-KW"/>
</dbReference>
<evidence type="ECO:0000256" key="4">
    <source>
        <dbReference type="ARBA" id="ARBA00023186"/>
    </source>
</evidence>
<dbReference type="InterPro" id="IPR050130">
    <property type="entry name" value="ClpA_ClpB"/>
</dbReference>
<dbReference type="PRINTS" id="PR00300">
    <property type="entry name" value="CLPPROTEASEA"/>
</dbReference>
<evidence type="ECO:0000259" key="7">
    <source>
        <dbReference type="SMART" id="SM01086"/>
    </source>
</evidence>
<dbReference type="InterPro" id="IPR001270">
    <property type="entry name" value="ClpA/B"/>
</dbReference>